<comment type="caution">
    <text evidence="1">The sequence shown here is derived from an EMBL/GenBank/DDBJ whole genome shotgun (WGS) entry which is preliminary data.</text>
</comment>
<dbReference type="PROSITE" id="PS51257">
    <property type="entry name" value="PROKAR_LIPOPROTEIN"/>
    <property type="match status" value="1"/>
</dbReference>
<evidence type="ECO:0000313" key="2">
    <source>
        <dbReference type="Proteomes" id="UP001597387"/>
    </source>
</evidence>
<protein>
    <recommendedName>
        <fullName evidence="3">Lipocalin-like domain-containing protein</fullName>
    </recommendedName>
</protein>
<name>A0ABW4ZH84_9SPHI</name>
<accession>A0ABW4ZH84</accession>
<organism evidence="1 2">
    <name type="scientific">Paradesertivirga mongoliensis</name>
    <dbReference type="NCBI Taxonomy" id="2100740"/>
    <lineage>
        <taxon>Bacteria</taxon>
        <taxon>Pseudomonadati</taxon>
        <taxon>Bacteroidota</taxon>
        <taxon>Sphingobacteriia</taxon>
        <taxon>Sphingobacteriales</taxon>
        <taxon>Sphingobacteriaceae</taxon>
        <taxon>Paradesertivirga</taxon>
    </lineage>
</organism>
<evidence type="ECO:0000313" key="1">
    <source>
        <dbReference type="EMBL" id="MFD2161189.1"/>
    </source>
</evidence>
<gene>
    <name evidence="1" type="ORF">ACFSJU_02235</name>
</gene>
<proteinExistence type="predicted"/>
<dbReference type="EMBL" id="JBHUHZ010000001">
    <property type="protein sequence ID" value="MFD2161189.1"/>
    <property type="molecule type" value="Genomic_DNA"/>
</dbReference>
<keyword evidence="2" id="KW-1185">Reference proteome</keyword>
<dbReference type="RefSeq" id="WP_255899959.1">
    <property type="nucleotide sequence ID" value="NZ_JAFMZO010000001.1"/>
</dbReference>
<dbReference type="Proteomes" id="UP001597387">
    <property type="component" value="Unassembled WGS sequence"/>
</dbReference>
<reference evidence="2" key="1">
    <citation type="journal article" date="2019" name="Int. J. Syst. Evol. Microbiol.">
        <title>The Global Catalogue of Microorganisms (GCM) 10K type strain sequencing project: providing services to taxonomists for standard genome sequencing and annotation.</title>
        <authorList>
            <consortium name="The Broad Institute Genomics Platform"/>
            <consortium name="The Broad Institute Genome Sequencing Center for Infectious Disease"/>
            <person name="Wu L."/>
            <person name="Ma J."/>
        </authorList>
    </citation>
    <scope>NUCLEOTIDE SEQUENCE [LARGE SCALE GENOMIC DNA]</scope>
    <source>
        <strain evidence="2">KCTC 42217</strain>
    </source>
</reference>
<evidence type="ECO:0008006" key="3">
    <source>
        <dbReference type="Google" id="ProtNLM"/>
    </source>
</evidence>
<sequence>MKLSVIVIAIIVAMIASSCESSIKSEELYGEWKYVKVESPREDPPLLMEEDDLKVDHPSIKFSKGNHLVIMWGGKKLSDGTFRMEDRMIRFKENLDGDATREFPFLITEFSKDRMVFETMSQDLTRVTAVKVK</sequence>